<evidence type="ECO:0000256" key="1">
    <source>
        <dbReference type="SAM" id="MobiDB-lite"/>
    </source>
</evidence>
<keyword evidence="3" id="KW-1185">Reference proteome</keyword>
<evidence type="ECO:0000313" key="3">
    <source>
        <dbReference type="Proteomes" id="UP001431209"/>
    </source>
</evidence>
<sequence length="371" mass="42195">MSQIKETPVYTIEVMFEQFKQHIPNMPNYNDEAPLSSHLFDKLIKLIEQVLQDTYSRFLASEIYKEMIEEAHTKGMVEFMDERYNIIPVATERRKSASTEKVFKSTLLSKPETDDIFHSLSRSKNRTTMMNNNNRATSAFTPIRSNMNMHSHRVMSILAKSNTRNNSASSSGKLKIQKYMTPTLVESLGKQFENFKTIPDGNEEVDQQLTPSDASADQQQQIKNIVQEVFTKIIKEHHDQSSLQFVDSNLEHSKSTKHVQVLVDKQSIAIEPSPISQQTEATIVTEPNHDVTIPKQVPKLLLQCNSLNVSPSQSPMHSPILKSPHLSDRGDAASARRRKNTMSASTMQRVKGSRVSSLLHKFEQLQNENVK</sequence>
<name>A0AAW2YJQ4_9EUKA</name>
<accession>A0AAW2YJQ4</accession>
<proteinExistence type="predicted"/>
<dbReference type="Proteomes" id="UP001431209">
    <property type="component" value="Unassembled WGS sequence"/>
</dbReference>
<evidence type="ECO:0008006" key="4">
    <source>
        <dbReference type="Google" id="ProtNLM"/>
    </source>
</evidence>
<gene>
    <name evidence="2" type="ORF">AKO1_005853</name>
</gene>
<dbReference type="AlphaFoldDB" id="A0AAW2YJQ4"/>
<comment type="caution">
    <text evidence="2">The sequence shown here is derived from an EMBL/GenBank/DDBJ whole genome shotgun (WGS) entry which is preliminary data.</text>
</comment>
<feature type="region of interest" description="Disordered" evidence="1">
    <location>
        <begin position="309"/>
        <end position="348"/>
    </location>
</feature>
<reference evidence="2 3" key="1">
    <citation type="submission" date="2024-03" db="EMBL/GenBank/DDBJ databases">
        <title>The Acrasis kona genome and developmental transcriptomes reveal deep origins of eukaryotic multicellular pathways.</title>
        <authorList>
            <person name="Sheikh S."/>
            <person name="Fu C.-J."/>
            <person name="Brown M.W."/>
            <person name="Baldauf S.L."/>
        </authorList>
    </citation>
    <scope>NUCLEOTIDE SEQUENCE [LARGE SCALE GENOMIC DNA]</scope>
    <source>
        <strain evidence="2 3">ATCC MYA-3509</strain>
    </source>
</reference>
<dbReference type="EMBL" id="JAOPGA020000155">
    <property type="protein sequence ID" value="KAL0477248.1"/>
    <property type="molecule type" value="Genomic_DNA"/>
</dbReference>
<evidence type="ECO:0000313" key="2">
    <source>
        <dbReference type="EMBL" id="KAL0477248.1"/>
    </source>
</evidence>
<protein>
    <recommendedName>
        <fullName evidence="4">RGS domain-containing protein</fullName>
    </recommendedName>
</protein>
<organism evidence="2 3">
    <name type="scientific">Acrasis kona</name>
    <dbReference type="NCBI Taxonomy" id="1008807"/>
    <lineage>
        <taxon>Eukaryota</taxon>
        <taxon>Discoba</taxon>
        <taxon>Heterolobosea</taxon>
        <taxon>Tetramitia</taxon>
        <taxon>Eutetramitia</taxon>
        <taxon>Acrasidae</taxon>
        <taxon>Acrasis</taxon>
    </lineage>
</organism>